<sequence>MKKIILILTLLVTTAVVSQNNLFDNVSEKDQYQEYTKAWDKEGDGTYKISEKRFIVNFKIERLSTGEGYSIAAVVAEGEKKGKKGGGYNVIDGYYECSGYPYESVIRHKYKKDGIVAIGDYVFVLDKISKDGTSFQFIDDIYVKIKGGNTTGKKKKKSFFQRLKEAKNKSKKNPDYGAEHKALQSKNLKKLITDYLVAMKAKQNARTAKEKQGDKNIIAAKNKGEQDIKRYNDSIKATPEYKDLQRRKRLNEANYQGAKAKNTVTLRNNSSRTIYVGTNGSRNPGTKISAGGTASWNCDRAAYLQKITKSGGSNAYSSTNRLVYRKNSGCGKTININ</sequence>
<proteinExistence type="predicted"/>
<protein>
    <submittedName>
        <fullName evidence="2">Uncharacterized protein</fullName>
    </submittedName>
</protein>
<comment type="caution">
    <text evidence="2">The sequence shown here is derived from an EMBL/GenBank/DDBJ whole genome shotgun (WGS) entry which is preliminary data.</text>
</comment>
<reference evidence="2 3" key="1">
    <citation type="submission" date="2016-06" db="EMBL/GenBank/DDBJ databases">
        <title>Draft Genome Sequence of Tenacibaculum soleae UCD-KL19.</title>
        <authorList>
            <person name="Eisen J.A."/>
            <person name="Coil D.A."/>
            <person name="Lujan K.M."/>
        </authorList>
    </citation>
    <scope>NUCLEOTIDE SEQUENCE [LARGE SCALE GENOMIC DNA]</scope>
    <source>
        <strain evidence="2 3">UCD-KL19</strain>
    </source>
</reference>
<dbReference type="EMBL" id="MAKX01000013">
    <property type="protein sequence ID" value="OCK42576.1"/>
    <property type="molecule type" value="Genomic_DNA"/>
</dbReference>
<evidence type="ECO:0000313" key="2">
    <source>
        <dbReference type="EMBL" id="OCK42576.1"/>
    </source>
</evidence>
<name>A0A1B9XYJ8_9FLAO</name>
<keyword evidence="3" id="KW-1185">Reference proteome</keyword>
<dbReference type="RefSeq" id="WP_068705253.1">
    <property type="nucleotide sequence ID" value="NZ_JAUOSW010000006.1"/>
</dbReference>
<gene>
    <name evidence="2" type="ORF">BA195_10395</name>
</gene>
<evidence type="ECO:0000313" key="3">
    <source>
        <dbReference type="Proteomes" id="UP000093186"/>
    </source>
</evidence>
<dbReference type="OrthoDB" id="1191263at2"/>
<feature type="chain" id="PRO_5008639961" evidence="1">
    <location>
        <begin position="19"/>
        <end position="337"/>
    </location>
</feature>
<dbReference type="STRING" id="447689.BA195_10395"/>
<organism evidence="2 3">
    <name type="scientific">Tenacibaculum soleae</name>
    <dbReference type="NCBI Taxonomy" id="447689"/>
    <lineage>
        <taxon>Bacteria</taxon>
        <taxon>Pseudomonadati</taxon>
        <taxon>Bacteroidota</taxon>
        <taxon>Flavobacteriia</taxon>
        <taxon>Flavobacteriales</taxon>
        <taxon>Flavobacteriaceae</taxon>
        <taxon>Tenacibaculum</taxon>
    </lineage>
</organism>
<evidence type="ECO:0000256" key="1">
    <source>
        <dbReference type="SAM" id="SignalP"/>
    </source>
</evidence>
<dbReference type="Proteomes" id="UP000093186">
    <property type="component" value="Unassembled WGS sequence"/>
</dbReference>
<keyword evidence="1" id="KW-0732">Signal</keyword>
<accession>A0A1B9XYJ8</accession>
<feature type="signal peptide" evidence="1">
    <location>
        <begin position="1"/>
        <end position="18"/>
    </location>
</feature>
<dbReference type="AlphaFoldDB" id="A0A1B9XYJ8"/>